<evidence type="ECO:0000256" key="1">
    <source>
        <dbReference type="SAM" id="MobiDB-lite"/>
    </source>
</evidence>
<gene>
    <name evidence="2" type="ORF">PCOR1329_LOCUS41277</name>
</gene>
<name>A0ABN9TQB6_9DINO</name>
<proteinExistence type="predicted"/>
<evidence type="ECO:0000313" key="2">
    <source>
        <dbReference type="EMBL" id="CAK0848313.1"/>
    </source>
</evidence>
<feature type="compositionally biased region" description="Pro residues" evidence="1">
    <location>
        <begin position="64"/>
        <end position="74"/>
    </location>
</feature>
<accession>A0ABN9TQB6</accession>
<dbReference type="Proteomes" id="UP001189429">
    <property type="component" value="Unassembled WGS sequence"/>
</dbReference>
<comment type="caution">
    <text evidence="2">The sequence shown here is derived from an EMBL/GenBank/DDBJ whole genome shotgun (WGS) entry which is preliminary data.</text>
</comment>
<reference evidence="2" key="1">
    <citation type="submission" date="2023-10" db="EMBL/GenBank/DDBJ databases">
        <authorList>
            <person name="Chen Y."/>
            <person name="Shah S."/>
            <person name="Dougan E. K."/>
            <person name="Thang M."/>
            <person name="Chan C."/>
        </authorList>
    </citation>
    <scope>NUCLEOTIDE SEQUENCE [LARGE SCALE GENOMIC DNA]</scope>
</reference>
<organism evidence="2 3">
    <name type="scientific">Prorocentrum cordatum</name>
    <dbReference type="NCBI Taxonomy" id="2364126"/>
    <lineage>
        <taxon>Eukaryota</taxon>
        <taxon>Sar</taxon>
        <taxon>Alveolata</taxon>
        <taxon>Dinophyceae</taxon>
        <taxon>Prorocentrales</taxon>
        <taxon>Prorocentraceae</taxon>
        <taxon>Prorocentrum</taxon>
    </lineage>
</organism>
<feature type="compositionally biased region" description="Low complexity" evidence="1">
    <location>
        <begin position="16"/>
        <end position="32"/>
    </location>
</feature>
<feature type="region of interest" description="Disordered" evidence="1">
    <location>
        <begin position="112"/>
        <end position="131"/>
    </location>
</feature>
<protein>
    <submittedName>
        <fullName evidence="2">Uncharacterized protein</fullName>
    </submittedName>
</protein>
<feature type="region of interest" description="Disordered" evidence="1">
    <location>
        <begin position="64"/>
        <end position="93"/>
    </location>
</feature>
<evidence type="ECO:0000313" key="3">
    <source>
        <dbReference type="Proteomes" id="UP001189429"/>
    </source>
</evidence>
<feature type="region of interest" description="Disordered" evidence="1">
    <location>
        <begin position="1"/>
        <end position="44"/>
    </location>
</feature>
<dbReference type="EMBL" id="CAUYUJ010014965">
    <property type="protein sequence ID" value="CAK0848313.1"/>
    <property type="molecule type" value="Genomic_DNA"/>
</dbReference>
<feature type="compositionally biased region" description="Polar residues" evidence="1">
    <location>
        <begin position="117"/>
        <end position="131"/>
    </location>
</feature>
<sequence>MSSSEYWQERRKRSVRSSSSTDSPDASAASASTRKKQSTTPASWARHARLLPLWARWPGARPLRGPPCAAPPRSAPGRLLRADSELPAGLGSPRLQVPTVFGSVLRALTLEPPSALGGTSASRLQGRNLNT</sequence>
<keyword evidence="3" id="KW-1185">Reference proteome</keyword>